<organism evidence="2 3">
    <name type="scientific">Trichodelitschia bisporula</name>
    <dbReference type="NCBI Taxonomy" id="703511"/>
    <lineage>
        <taxon>Eukaryota</taxon>
        <taxon>Fungi</taxon>
        <taxon>Dikarya</taxon>
        <taxon>Ascomycota</taxon>
        <taxon>Pezizomycotina</taxon>
        <taxon>Dothideomycetes</taxon>
        <taxon>Dothideomycetes incertae sedis</taxon>
        <taxon>Phaeotrichales</taxon>
        <taxon>Phaeotrichaceae</taxon>
        <taxon>Trichodelitschia</taxon>
    </lineage>
</organism>
<accession>A0A6G1I7E0</accession>
<protein>
    <submittedName>
        <fullName evidence="2">Uncharacterized protein</fullName>
    </submittedName>
</protein>
<sequence length="172" mass="19093">MHRWHLRRPAAGKEEVDEDFTSYIYDMYPHVEAAEATAASDGGGVLHASPISCCAASLFSPARGCSVELLTYLLLVVPERRESFAALLRPGQLHELGAACPLSENSRKFPRRRRRLAVGCCSETGKPLLRACRFILWATSISPFVGCHVIITPIHLEAMHLFTISRSSSWTR</sequence>
<keyword evidence="1" id="KW-0812">Transmembrane</keyword>
<dbReference type="Proteomes" id="UP000799640">
    <property type="component" value="Unassembled WGS sequence"/>
</dbReference>
<gene>
    <name evidence="2" type="ORF">EJ06DRAFT_192148</name>
</gene>
<evidence type="ECO:0000313" key="2">
    <source>
        <dbReference type="EMBL" id="KAF2404218.1"/>
    </source>
</evidence>
<keyword evidence="1" id="KW-1133">Transmembrane helix</keyword>
<proteinExistence type="predicted"/>
<keyword evidence="1" id="KW-0472">Membrane</keyword>
<name>A0A6G1I7E0_9PEZI</name>
<evidence type="ECO:0000256" key="1">
    <source>
        <dbReference type="SAM" id="Phobius"/>
    </source>
</evidence>
<dbReference type="AlphaFoldDB" id="A0A6G1I7E0"/>
<keyword evidence="3" id="KW-1185">Reference proteome</keyword>
<dbReference type="EMBL" id="ML996688">
    <property type="protein sequence ID" value="KAF2404218.1"/>
    <property type="molecule type" value="Genomic_DNA"/>
</dbReference>
<evidence type="ECO:0000313" key="3">
    <source>
        <dbReference type="Proteomes" id="UP000799640"/>
    </source>
</evidence>
<reference evidence="2" key="1">
    <citation type="journal article" date="2020" name="Stud. Mycol.">
        <title>101 Dothideomycetes genomes: a test case for predicting lifestyles and emergence of pathogens.</title>
        <authorList>
            <person name="Haridas S."/>
            <person name="Albert R."/>
            <person name="Binder M."/>
            <person name="Bloem J."/>
            <person name="Labutti K."/>
            <person name="Salamov A."/>
            <person name="Andreopoulos B."/>
            <person name="Baker S."/>
            <person name="Barry K."/>
            <person name="Bills G."/>
            <person name="Bluhm B."/>
            <person name="Cannon C."/>
            <person name="Castanera R."/>
            <person name="Culley D."/>
            <person name="Daum C."/>
            <person name="Ezra D."/>
            <person name="Gonzalez J."/>
            <person name="Henrissat B."/>
            <person name="Kuo A."/>
            <person name="Liang C."/>
            <person name="Lipzen A."/>
            <person name="Lutzoni F."/>
            <person name="Magnuson J."/>
            <person name="Mondo S."/>
            <person name="Nolan M."/>
            <person name="Ohm R."/>
            <person name="Pangilinan J."/>
            <person name="Park H.-J."/>
            <person name="Ramirez L."/>
            <person name="Alfaro M."/>
            <person name="Sun H."/>
            <person name="Tritt A."/>
            <person name="Yoshinaga Y."/>
            <person name="Zwiers L.-H."/>
            <person name="Turgeon B."/>
            <person name="Goodwin S."/>
            <person name="Spatafora J."/>
            <person name="Crous P."/>
            <person name="Grigoriev I."/>
        </authorList>
    </citation>
    <scope>NUCLEOTIDE SEQUENCE</scope>
    <source>
        <strain evidence="2">CBS 262.69</strain>
    </source>
</reference>
<feature type="transmembrane region" description="Helical" evidence="1">
    <location>
        <begin position="134"/>
        <end position="156"/>
    </location>
</feature>